<keyword evidence="3 4" id="KW-0443">Lipid metabolism</keyword>
<dbReference type="EMBL" id="LRBS01000072">
    <property type="protein sequence ID" value="OII75923.1"/>
    <property type="molecule type" value="Genomic_DNA"/>
</dbReference>
<feature type="transmembrane region" description="Helical" evidence="5">
    <location>
        <begin position="37"/>
        <end position="58"/>
    </location>
</feature>
<evidence type="ECO:0000256" key="1">
    <source>
        <dbReference type="ARBA" id="ARBA00022801"/>
    </source>
</evidence>
<keyword evidence="5" id="KW-0812">Transmembrane</keyword>
<name>A0A1J4MR56_9CRYT</name>
<evidence type="ECO:0000256" key="2">
    <source>
        <dbReference type="ARBA" id="ARBA00022963"/>
    </source>
</evidence>
<evidence type="ECO:0000256" key="5">
    <source>
        <dbReference type="SAM" id="Phobius"/>
    </source>
</evidence>
<keyword evidence="2 4" id="KW-0442">Lipid degradation</keyword>
<feature type="transmembrane region" description="Helical" evidence="5">
    <location>
        <begin position="7"/>
        <end position="31"/>
    </location>
</feature>
<dbReference type="PROSITE" id="PS51635">
    <property type="entry name" value="PNPLA"/>
    <property type="match status" value="1"/>
</dbReference>
<feature type="transmembrane region" description="Helical" evidence="5">
    <location>
        <begin position="70"/>
        <end position="90"/>
    </location>
</feature>
<dbReference type="PANTHER" id="PTHR14226">
    <property type="entry name" value="NEUROPATHY TARGET ESTERASE/SWISS CHEESE D.MELANOGASTER"/>
    <property type="match status" value="1"/>
</dbReference>
<feature type="active site" description="Proton acceptor" evidence="4">
    <location>
        <position position="702"/>
    </location>
</feature>
<feature type="active site" description="Nucleophile" evidence="4">
    <location>
        <position position="551"/>
    </location>
</feature>
<keyword evidence="5" id="KW-0472">Membrane</keyword>
<organism evidence="7 8">
    <name type="scientific">Cryptosporidium andersoni</name>
    <dbReference type="NCBI Taxonomy" id="117008"/>
    <lineage>
        <taxon>Eukaryota</taxon>
        <taxon>Sar</taxon>
        <taxon>Alveolata</taxon>
        <taxon>Apicomplexa</taxon>
        <taxon>Conoidasida</taxon>
        <taxon>Coccidia</taxon>
        <taxon>Eucoccidiorida</taxon>
        <taxon>Eimeriorina</taxon>
        <taxon>Cryptosporidiidae</taxon>
        <taxon>Cryptosporidium</taxon>
    </lineage>
</organism>
<proteinExistence type="predicted"/>
<reference evidence="7 8" key="1">
    <citation type="submission" date="2016-10" db="EMBL/GenBank/DDBJ databases">
        <title>Reductive evolution of mitochondrial metabolism and differential evolution of invasion-related proteins in Cryptosporidium.</title>
        <authorList>
            <person name="Liu S."/>
            <person name="Roellig D.M."/>
            <person name="Guo Y."/>
            <person name="Li N."/>
            <person name="Frace M.A."/>
            <person name="Tang K."/>
            <person name="Zhang L."/>
            <person name="Feng Y."/>
            <person name="Xiao L."/>
        </authorList>
    </citation>
    <scope>NUCLEOTIDE SEQUENCE [LARGE SCALE GENOMIC DNA]</scope>
    <source>
        <strain evidence="7">30847</strain>
    </source>
</reference>
<sequence length="862" mass="99512">MVILSSWFVILLIHILFSTTFITTFIIGLVINSQIRQYTLICITWCLWLFGTLLFSFGRIMVGAYHTSRISLNIIFFTVSSLLLRISLLARSYITDKDNLYYQLEGAKTYDEWYKIGNKLDYLCGGNEWREIEETDEYQWIYVKDYIIRLQRARSENDIKQIMFLLRWCCHRNFASISNPVLYDKAFCGTKILIEKFETEIIDILEFLSSVAIEDRNKLEFQNSKELPGNETDQKIKEVNNISEKYRESMKQCCTESAEFGVDDIDNIMVENRCNLTITSSSTSSEFNKDEISQQLITSFCFNKNENKEINPIIMEDNNNYYMKYKTSGFVLKDLDIKNEIYRTNSKEEDGVINLKYNNKTNMTVQSGKISVTESSSESMPILASSSSNLSLSSFPEFRSTKKDVSVQTCEYFLGIEINKMTVGSANSYLSIISPQNTTQCICKNMSINLDIAKSYIQKVGIMLNSPLKYPSWSLYRSMSTRPLICEILTEISDIVHDRDGILQFLELLGHSIGRTALCLSGGGALAMYHLGVVKVLMQQNIMPNIINGTSGGSIVAAILAITNNDEILKNYIQPTVSNMYGHRWFPPFSVQIRHFLVKGYMVNPKEFTKTCQMYFKNYTFLEAYKLTGRIVTITISPTHNNTELIEPLVLNCITTPDVLLWSAVVASCSLPGLMPVTELYAKDNHTNRTIRYFPPGMKWMDGSINQDVPHKELSTLFNVRQFIVSQVNPHHVPFVQIHNKNKVMLYSERKFLYNILNWLTLDIKYRYIKLAKLKLIPKLFGKDVSNFWMLQDVEGHVTITPRVSLFDWYRCVNHPSYDDMLHFINEGERRTWPHVMRIKHMSLLENAIKESIKKIKQGIII</sequence>
<dbReference type="SUPFAM" id="SSF52151">
    <property type="entry name" value="FabD/lysophospholipase-like"/>
    <property type="match status" value="1"/>
</dbReference>
<evidence type="ECO:0000313" key="7">
    <source>
        <dbReference type="EMBL" id="OII75923.1"/>
    </source>
</evidence>
<dbReference type="Pfam" id="PF11815">
    <property type="entry name" value="DUF3336"/>
    <property type="match status" value="1"/>
</dbReference>
<dbReference type="GO" id="GO:0004806">
    <property type="term" value="F:triacylglycerol lipase activity"/>
    <property type="evidence" value="ECO:0007669"/>
    <property type="project" value="InterPro"/>
</dbReference>
<feature type="short sequence motif" description="GXSXG" evidence="4">
    <location>
        <begin position="549"/>
        <end position="553"/>
    </location>
</feature>
<dbReference type="Pfam" id="PF01734">
    <property type="entry name" value="Patatin"/>
    <property type="match status" value="1"/>
</dbReference>
<dbReference type="Gene3D" id="3.40.1090.10">
    <property type="entry name" value="Cytosolic phospholipase A2 catalytic domain"/>
    <property type="match status" value="2"/>
</dbReference>
<dbReference type="AlphaFoldDB" id="A0A1J4MR56"/>
<gene>
    <name evidence="7" type="ORF">cand_002540</name>
</gene>
<evidence type="ECO:0000256" key="3">
    <source>
        <dbReference type="ARBA" id="ARBA00023098"/>
    </source>
</evidence>
<dbReference type="InterPro" id="IPR050301">
    <property type="entry name" value="NTE"/>
</dbReference>
<protein>
    <submittedName>
        <fullName evidence="7">Patatin-like phospholipase family protein</fullName>
    </submittedName>
</protein>
<evidence type="ECO:0000259" key="6">
    <source>
        <dbReference type="PROSITE" id="PS51635"/>
    </source>
</evidence>
<keyword evidence="5" id="KW-1133">Transmembrane helix</keyword>
<dbReference type="OrthoDB" id="10049244at2759"/>
<dbReference type="GeneID" id="92364439"/>
<evidence type="ECO:0000313" key="8">
    <source>
        <dbReference type="Proteomes" id="UP000186804"/>
    </source>
</evidence>
<dbReference type="VEuPathDB" id="CryptoDB:cand_002540"/>
<evidence type="ECO:0000256" key="4">
    <source>
        <dbReference type="PROSITE-ProRule" id="PRU01161"/>
    </source>
</evidence>
<keyword evidence="8" id="KW-1185">Reference proteome</keyword>
<comment type="caution">
    <text evidence="4">Lacks conserved residue(s) required for the propagation of feature annotation.</text>
</comment>
<keyword evidence="1 4" id="KW-0378">Hydrolase</keyword>
<dbReference type="RefSeq" id="XP_067067769.1">
    <property type="nucleotide sequence ID" value="XM_067210502.1"/>
</dbReference>
<comment type="caution">
    <text evidence="7">The sequence shown here is derived from an EMBL/GenBank/DDBJ whole genome shotgun (WGS) entry which is preliminary data.</text>
</comment>
<dbReference type="InterPro" id="IPR021771">
    <property type="entry name" value="Triacylglycerol_lipase_N"/>
</dbReference>
<dbReference type="GO" id="GO:0016042">
    <property type="term" value="P:lipid catabolic process"/>
    <property type="evidence" value="ECO:0007669"/>
    <property type="project" value="UniProtKB-UniRule"/>
</dbReference>
<dbReference type="Proteomes" id="UP000186804">
    <property type="component" value="Unassembled WGS sequence"/>
</dbReference>
<dbReference type="InterPro" id="IPR016035">
    <property type="entry name" value="Acyl_Trfase/lysoPLipase"/>
</dbReference>
<dbReference type="PANTHER" id="PTHR14226:SF10">
    <property type="entry name" value="TRIACYLGLYCEROL LIPASE 4-RELATED"/>
    <property type="match status" value="1"/>
</dbReference>
<accession>A0A1J4MR56</accession>
<feature type="domain" description="PNPLA" evidence="6">
    <location>
        <begin position="518"/>
        <end position="715"/>
    </location>
</feature>
<dbReference type="InterPro" id="IPR002641">
    <property type="entry name" value="PNPLA_dom"/>
</dbReference>